<keyword evidence="1" id="KW-0808">Transferase</keyword>
<dbReference type="PANTHER" id="PTHR48011:SF25">
    <property type="entry name" value="PROTEIN KINASE DOMAIN-CONTAINING PROTEIN"/>
    <property type="match status" value="1"/>
</dbReference>
<dbReference type="FunFam" id="1.10.510.10:FF:001090">
    <property type="entry name" value="Serine threonine protein kinase putative"/>
    <property type="match status" value="1"/>
</dbReference>
<keyword evidence="6" id="KW-0723">Serine/threonine-protein kinase</keyword>
<dbReference type="PANTHER" id="PTHR48011">
    <property type="entry name" value="CCR4-NOT TRANSCRIPTIONAL COMPLEX SUBUNIT CAF120-RELATED"/>
    <property type="match status" value="1"/>
</dbReference>
<evidence type="ECO:0000256" key="5">
    <source>
        <dbReference type="PROSITE-ProRule" id="PRU10141"/>
    </source>
</evidence>
<dbReference type="Proteomes" id="UP001367508">
    <property type="component" value="Unassembled WGS sequence"/>
</dbReference>
<dbReference type="InterPro" id="IPR011009">
    <property type="entry name" value="Kinase-like_dom_sf"/>
</dbReference>
<gene>
    <name evidence="8" type="ORF">VNO77_43329</name>
</gene>
<dbReference type="PROSITE" id="PS00108">
    <property type="entry name" value="PROTEIN_KINASE_ST"/>
    <property type="match status" value="1"/>
</dbReference>
<dbReference type="GO" id="GO:0007165">
    <property type="term" value="P:signal transduction"/>
    <property type="evidence" value="ECO:0007669"/>
    <property type="project" value="TreeGrafter"/>
</dbReference>
<dbReference type="InterPro" id="IPR017441">
    <property type="entry name" value="Protein_kinase_ATP_BS"/>
</dbReference>
<proteinExistence type="inferred from homology"/>
<feature type="binding site" evidence="5">
    <location>
        <position position="33"/>
    </location>
    <ligand>
        <name>ATP</name>
        <dbReference type="ChEBI" id="CHEBI:30616"/>
    </ligand>
</feature>
<accession>A0AAN9JUL1</accession>
<dbReference type="PROSITE" id="PS00107">
    <property type="entry name" value="PROTEIN_KINASE_ATP"/>
    <property type="match status" value="1"/>
</dbReference>
<dbReference type="GO" id="GO:0005524">
    <property type="term" value="F:ATP binding"/>
    <property type="evidence" value="ECO:0007669"/>
    <property type="project" value="UniProtKB-UniRule"/>
</dbReference>
<evidence type="ECO:0000256" key="2">
    <source>
        <dbReference type="ARBA" id="ARBA00022741"/>
    </source>
</evidence>
<evidence type="ECO:0000256" key="1">
    <source>
        <dbReference type="ARBA" id="ARBA00022679"/>
    </source>
</evidence>
<dbReference type="Pfam" id="PF00069">
    <property type="entry name" value="Pkinase"/>
    <property type="match status" value="1"/>
</dbReference>
<dbReference type="Gene3D" id="1.10.510.10">
    <property type="entry name" value="Transferase(Phosphotransferase) domain 1"/>
    <property type="match status" value="1"/>
</dbReference>
<evidence type="ECO:0000313" key="8">
    <source>
        <dbReference type="EMBL" id="KAK7305423.1"/>
    </source>
</evidence>
<dbReference type="SUPFAM" id="SSF56112">
    <property type="entry name" value="Protein kinase-like (PK-like)"/>
    <property type="match status" value="1"/>
</dbReference>
<evidence type="ECO:0000259" key="7">
    <source>
        <dbReference type="PROSITE" id="PS50011"/>
    </source>
</evidence>
<evidence type="ECO:0000256" key="6">
    <source>
        <dbReference type="RuleBase" id="RU000304"/>
    </source>
</evidence>
<evidence type="ECO:0000313" key="9">
    <source>
        <dbReference type="Proteomes" id="UP001367508"/>
    </source>
</evidence>
<protein>
    <recommendedName>
        <fullName evidence="7">Protein kinase domain-containing protein</fullName>
    </recommendedName>
</protein>
<reference evidence="8 9" key="1">
    <citation type="submission" date="2024-01" db="EMBL/GenBank/DDBJ databases">
        <title>The genomes of 5 underutilized Papilionoideae crops provide insights into root nodulation and disease resistanc.</title>
        <authorList>
            <person name="Jiang F."/>
        </authorList>
    </citation>
    <scope>NUCLEOTIDE SEQUENCE [LARGE SCALE GENOMIC DNA]</scope>
    <source>
        <strain evidence="8">LVBAO_FW01</strain>
        <tissue evidence="8">Leaves</tissue>
    </source>
</reference>
<dbReference type="AlphaFoldDB" id="A0AAN9JUL1"/>
<keyword evidence="9" id="KW-1185">Reference proteome</keyword>
<dbReference type="CDD" id="cd06606">
    <property type="entry name" value="STKc_MAPKKK"/>
    <property type="match status" value="1"/>
</dbReference>
<dbReference type="GO" id="GO:0004674">
    <property type="term" value="F:protein serine/threonine kinase activity"/>
    <property type="evidence" value="ECO:0007669"/>
    <property type="project" value="UniProtKB-KW"/>
</dbReference>
<organism evidence="8 9">
    <name type="scientific">Canavalia gladiata</name>
    <name type="common">Sword bean</name>
    <name type="synonym">Dolichos gladiatus</name>
    <dbReference type="NCBI Taxonomy" id="3824"/>
    <lineage>
        <taxon>Eukaryota</taxon>
        <taxon>Viridiplantae</taxon>
        <taxon>Streptophyta</taxon>
        <taxon>Embryophyta</taxon>
        <taxon>Tracheophyta</taxon>
        <taxon>Spermatophyta</taxon>
        <taxon>Magnoliopsida</taxon>
        <taxon>eudicotyledons</taxon>
        <taxon>Gunneridae</taxon>
        <taxon>Pentapetalae</taxon>
        <taxon>rosids</taxon>
        <taxon>fabids</taxon>
        <taxon>Fabales</taxon>
        <taxon>Fabaceae</taxon>
        <taxon>Papilionoideae</taxon>
        <taxon>50 kb inversion clade</taxon>
        <taxon>NPAAA clade</taxon>
        <taxon>indigoferoid/millettioid clade</taxon>
        <taxon>Phaseoleae</taxon>
        <taxon>Canavalia</taxon>
    </lineage>
</organism>
<dbReference type="InterPro" id="IPR000719">
    <property type="entry name" value="Prot_kinase_dom"/>
</dbReference>
<dbReference type="InterPro" id="IPR052751">
    <property type="entry name" value="Plant_MAPKKK"/>
</dbReference>
<dbReference type="PROSITE" id="PS50011">
    <property type="entry name" value="PROTEIN_KINASE_DOM"/>
    <property type="match status" value="1"/>
</dbReference>
<keyword evidence="2 5" id="KW-0547">Nucleotide-binding</keyword>
<dbReference type="EMBL" id="JAYMYQ010000011">
    <property type="protein sequence ID" value="KAK7305423.1"/>
    <property type="molecule type" value="Genomic_DNA"/>
</dbReference>
<comment type="caution">
    <text evidence="8">The sequence shown here is derived from an EMBL/GenBank/DDBJ whole genome shotgun (WGS) entry which is preliminary data.</text>
</comment>
<keyword evidence="4 5" id="KW-0067">ATP-binding</keyword>
<feature type="domain" description="Protein kinase" evidence="7">
    <location>
        <begin position="4"/>
        <end position="249"/>
    </location>
</feature>
<name>A0AAN9JUL1_CANGL</name>
<comment type="similarity">
    <text evidence="6">Belongs to the protein kinase superfamily.</text>
</comment>
<dbReference type="SMART" id="SM00220">
    <property type="entry name" value="S_TKc"/>
    <property type="match status" value="1"/>
</dbReference>
<dbReference type="InterPro" id="IPR008271">
    <property type="entry name" value="Ser/Thr_kinase_AS"/>
</dbReference>
<evidence type="ECO:0000256" key="4">
    <source>
        <dbReference type="ARBA" id="ARBA00022840"/>
    </source>
</evidence>
<keyword evidence="3" id="KW-0418">Kinase</keyword>
<evidence type="ECO:0000256" key="3">
    <source>
        <dbReference type="ARBA" id="ARBA00022777"/>
    </source>
</evidence>
<sequence>MASWIRGKCIGKGAFGSVSIALRKFDGRVFAVKSVDLKTGFPGQLEALESEIRILQRMSSPHVVTFLGDDATCEHRNLHMEYLPGGTLADLDDDVDERLVRHYTWCLVSALQHVHSNGVVHCDVKGKNVLVGAIGCKLADFGSAVELSGNGFPARGSPLWMAPEVIRREYQGPESDVWSLGCTVIEMLTGKPAWEGNSMDALSRIGYSGDLPEFPSRLSELGRDFLDKCLRREPCRRWSCDQLLQHPFLLPCSSSNFVEPSPRCVLDRVDSEFAEFDDDDKEKEEEMRIETENSARGRIGKLAKSVRANWETKDWVAVRVLGSDAEQTVAVDGYEDVRDGTFRENSETMKVDREIHVGTDSEYLVSENERVKLEMWNSGEKFLFTIDHTTYHQVLVRFDSGSHRWKWNWLHHLPHLSWLKSGMGAWDYELDENYGCRIRGIYAAHGTSKWCFFLVKFITNLDKKIHYHAVQDACRRLLPFLLCVNG</sequence>